<feature type="region of interest" description="Disordered" evidence="1">
    <location>
        <begin position="133"/>
        <end position="158"/>
    </location>
</feature>
<comment type="caution">
    <text evidence="2">The sequence shown here is derived from an EMBL/GenBank/DDBJ whole genome shotgun (WGS) entry which is preliminary data.</text>
</comment>
<reference evidence="2 3" key="1">
    <citation type="submission" date="2024-05" db="EMBL/GenBank/DDBJ databases">
        <title>A draft genome resource for the thread blight pathogen Marasmius tenuissimus strain MS-2.</title>
        <authorList>
            <person name="Yulfo-Soto G.E."/>
            <person name="Baruah I.K."/>
            <person name="Amoako-Attah I."/>
            <person name="Bukari Y."/>
            <person name="Meinhardt L.W."/>
            <person name="Bailey B.A."/>
            <person name="Cohen S.P."/>
        </authorList>
    </citation>
    <scope>NUCLEOTIDE SEQUENCE [LARGE SCALE GENOMIC DNA]</scope>
    <source>
        <strain evidence="2 3">MS-2</strain>
    </source>
</reference>
<dbReference type="EMBL" id="JBBXMP010000048">
    <property type="protein sequence ID" value="KAL0065371.1"/>
    <property type="molecule type" value="Genomic_DNA"/>
</dbReference>
<dbReference type="Proteomes" id="UP001437256">
    <property type="component" value="Unassembled WGS sequence"/>
</dbReference>
<keyword evidence="3" id="KW-1185">Reference proteome</keyword>
<name>A0ABR2ZWA1_9AGAR</name>
<protein>
    <submittedName>
        <fullName evidence="2">Uncharacterized protein</fullName>
    </submittedName>
</protein>
<proteinExistence type="predicted"/>
<accession>A0ABR2ZWA1</accession>
<sequence length="295" mass="33615">MSHPQQTQQSLLRQFFCRIPYRAFQNAVIPMPSLGSISNEVPLQLAAASNICPEELDNADTQTVQNLLMPTNVDIAGRASPFKEPPRRPEDQHQVQAFDEAGGFQVINENIEDNEIVQHVDATERRYDAVAAEQRESSIGPMRSTPMRRFPTPLESPARRAGSVIVESMPRTHRNRKAIPTSNPLDHQRSRKISGKKKHTRWFSIATQGPLLSPPEPPEELEIEDYHLFLHIDTRTVSDYLTYGNNDYDRFITIWKWSGGSWMVINKGHPRIIGGTRYVLKINKSFEPAWVLPRA</sequence>
<evidence type="ECO:0000313" key="3">
    <source>
        <dbReference type="Proteomes" id="UP001437256"/>
    </source>
</evidence>
<evidence type="ECO:0000256" key="1">
    <source>
        <dbReference type="SAM" id="MobiDB-lite"/>
    </source>
</evidence>
<evidence type="ECO:0000313" key="2">
    <source>
        <dbReference type="EMBL" id="KAL0065371.1"/>
    </source>
</evidence>
<gene>
    <name evidence="2" type="ORF">AAF712_007576</name>
</gene>
<organism evidence="2 3">
    <name type="scientific">Marasmius tenuissimus</name>
    <dbReference type="NCBI Taxonomy" id="585030"/>
    <lineage>
        <taxon>Eukaryota</taxon>
        <taxon>Fungi</taxon>
        <taxon>Dikarya</taxon>
        <taxon>Basidiomycota</taxon>
        <taxon>Agaricomycotina</taxon>
        <taxon>Agaricomycetes</taxon>
        <taxon>Agaricomycetidae</taxon>
        <taxon>Agaricales</taxon>
        <taxon>Marasmiineae</taxon>
        <taxon>Marasmiaceae</taxon>
        <taxon>Marasmius</taxon>
    </lineage>
</organism>